<sequence length="106" mass="12326">MEKLKKYSLYLVIPAIFFIAFLINDYRSKKEANIFSCKFEEITPASVKALGGDFDEKIIKQMNDETPYCKDVCLEELVTAKKYPEEWYISEESRKLCEQAGIILPN</sequence>
<name>A0A1F7HIN3_9BACT</name>
<organism evidence="2 3">
    <name type="scientific">Candidatus Roizmanbacteria bacterium RIFCSPHIGHO2_12_FULL_33_9</name>
    <dbReference type="NCBI Taxonomy" id="1802045"/>
    <lineage>
        <taxon>Bacteria</taxon>
        <taxon>Candidatus Roizmaniibacteriota</taxon>
    </lineage>
</organism>
<gene>
    <name evidence="2" type="ORF">A3F29_03865</name>
</gene>
<keyword evidence="1" id="KW-0812">Transmembrane</keyword>
<evidence type="ECO:0000256" key="1">
    <source>
        <dbReference type="SAM" id="Phobius"/>
    </source>
</evidence>
<reference evidence="2 3" key="1">
    <citation type="journal article" date="2016" name="Nat. Commun.">
        <title>Thousands of microbial genomes shed light on interconnected biogeochemical processes in an aquifer system.</title>
        <authorList>
            <person name="Anantharaman K."/>
            <person name="Brown C.T."/>
            <person name="Hug L.A."/>
            <person name="Sharon I."/>
            <person name="Castelle C.J."/>
            <person name="Probst A.J."/>
            <person name="Thomas B.C."/>
            <person name="Singh A."/>
            <person name="Wilkins M.J."/>
            <person name="Karaoz U."/>
            <person name="Brodie E.L."/>
            <person name="Williams K.H."/>
            <person name="Hubbard S.S."/>
            <person name="Banfield J.F."/>
        </authorList>
    </citation>
    <scope>NUCLEOTIDE SEQUENCE [LARGE SCALE GENOMIC DNA]</scope>
</reference>
<protein>
    <submittedName>
        <fullName evidence="2">Uncharacterized protein</fullName>
    </submittedName>
</protein>
<dbReference type="AlphaFoldDB" id="A0A1F7HIN3"/>
<dbReference type="EMBL" id="MFZV01000024">
    <property type="protein sequence ID" value="OGK31097.1"/>
    <property type="molecule type" value="Genomic_DNA"/>
</dbReference>
<comment type="caution">
    <text evidence="2">The sequence shown here is derived from an EMBL/GenBank/DDBJ whole genome shotgun (WGS) entry which is preliminary data.</text>
</comment>
<evidence type="ECO:0000313" key="3">
    <source>
        <dbReference type="Proteomes" id="UP000177199"/>
    </source>
</evidence>
<keyword evidence="1" id="KW-0472">Membrane</keyword>
<evidence type="ECO:0000313" key="2">
    <source>
        <dbReference type="EMBL" id="OGK31097.1"/>
    </source>
</evidence>
<keyword evidence="1" id="KW-1133">Transmembrane helix</keyword>
<dbReference type="Proteomes" id="UP000177199">
    <property type="component" value="Unassembled WGS sequence"/>
</dbReference>
<proteinExistence type="predicted"/>
<accession>A0A1F7HIN3</accession>
<feature type="transmembrane region" description="Helical" evidence="1">
    <location>
        <begin position="7"/>
        <end position="23"/>
    </location>
</feature>